<protein>
    <submittedName>
        <fullName evidence="2">Uncharacterized protein</fullName>
    </submittedName>
</protein>
<keyword evidence="3" id="KW-1185">Reference proteome</keyword>
<dbReference type="EMBL" id="FNUY01000010">
    <property type="protein sequence ID" value="SEG71782.1"/>
    <property type="molecule type" value="Genomic_DNA"/>
</dbReference>
<accession>A0A1H6CFX9</accession>
<keyword evidence="1" id="KW-0812">Transmembrane</keyword>
<organism evidence="2 3">
    <name type="scientific">Bosea lathyri</name>
    <dbReference type="NCBI Taxonomy" id="1036778"/>
    <lineage>
        <taxon>Bacteria</taxon>
        <taxon>Pseudomonadati</taxon>
        <taxon>Pseudomonadota</taxon>
        <taxon>Alphaproteobacteria</taxon>
        <taxon>Hyphomicrobiales</taxon>
        <taxon>Boseaceae</taxon>
        <taxon>Bosea</taxon>
    </lineage>
</organism>
<evidence type="ECO:0000256" key="1">
    <source>
        <dbReference type="SAM" id="Phobius"/>
    </source>
</evidence>
<feature type="transmembrane region" description="Helical" evidence="1">
    <location>
        <begin position="87"/>
        <end position="109"/>
    </location>
</feature>
<keyword evidence="1" id="KW-1133">Transmembrane helix</keyword>
<dbReference type="RefSeq" id="WP_103874529.1">
    <property type="nucleotide sequence ID" value="NZ_FNUY01000010.1"/>
</dbReference>
<reference evidence="2 3" key="1">
    <citation type="submission" date="2016-10" db="EMBL/GenBank/DDBJ databases">
        <authorList>
            <person name="de Groot N.N."/>
        </authorList>
    </citation>
    <scope>NUCLEOTIDE SEQUENCE [LARGE SCALE GENOMIC DNA]</scope>
    <source>
        <strain evidence="2 3">DSM 26656</strain>
    </source>
</reference>
<gene>
    <name evidence="2" type="ORF">SAMN04488115_11060</name>
</gene>
<dbReference type="OrthoDB" id="9806647at2"/>
<proteinExistence type="predicted"/>
<name>A0A1H6CFX9_9HYPH</name>
<evidence type="ECO:0000313" key="2">
    <source>
        <dbReference type="EMBL" id="SEG71782.1"/>
    </source>
</evidence>
<feature type="transmembrane region" description="Helical" evidence="1">
    <location>
        <begin position="20"/>
        <end position="38"/>
    </location>
</feature>
<feature type="transmembrane region" description="Helical" evidence="1">
    <location>
        <begin position="50"/>
        <end position="67"/>
    </location>
</feature>
<dbReference type="Proteomes" id="UP000236743">
    <property type="component" value="Unassembled WGS sequence"/>
</dbReference>
<evidence type="ECO:0000313" key="3">
    <source>
        <dbReference type="Proteomes" id="UP000236743"/>
    </source>
</evidence>
<sequence>MTAEPDQPEKIDATFRNGSLTAVGIILGFSLTFLSRWAANPNDWGRLDSLPLVLLAVGIGMQVKAFADLMGRDSLLVARYDRAKRIFMIGLLMMALGVTAALASDIFGLSKQTMFG</sequence>
<keyword evidence="1" id="KW-0472">Membrane</keyword>
<dbReference type="AlphaFoldDB" id="A0A1H6CFX9"/>